<name>A0A151AR16_9CLOT</name>
<sequence>MTNNEIKLQLKELMLLQLKVFGVLLNLLEEQHLYIVKNDVFNMEAVVEKIQKCNQQIASLELRRRDITKGLLENKTFGKLIEEMKDKELENSFKKIRGLLHEIQLQKDTNELLIKQGLSFTNRMLLILNPDRQAKTYNGYGKIIR</sequence>
<dbReference type="RefSeq" id="WP_061856977.1">
    <property type="nucleotide sequence ID" value="NZ_LTBB01000001.1"/>
</dbReference>
<proteinExistence type="predicted"/>
<evidence type="ECO:0000256" key="1">
    <source>
        <dbReference type="ARBA" id="ARBA00022795"/>
    </source>
</evidence>
<keyword evidence="3" id="KW-1185">Reference proteome</keyword>
<dbReference type="GO" id="GO:0044780">
    <property type="term" value="P:bacterial-type flagellum assembly"/>
    <property type="evidence" value="ECO:0007669"/>
    <property type="project" value="InterPro"/>
</dbReference>
<dbReference type="EMBL" id="LTBB01000001">
    <property type="protein sequence ID" value="KYH30078.1"/>
    <property type="molecule type" value="Genomic_DNA"/>
</dbReference>
<dbReference type="InterPro" id="IPR007809">
    <property type="entry name" value="FlgN-like"/>
</dbReference>
<dbReference type="Proteomes" id="UP000075374">
    <property type="component" value="Unassembled WGS sequence"/>
</dbReference>
<evidence type="ECO:0000313" key="3">
    <source>
        <dbReference type="Proteomes" id="UP000075374"/>
    </source>
</evidence>
<dbReference type="AlphaFoldDB" id="A0A151AR16"/>
<dbReference type="PATRIC" id="fig|1121305.3.peg.16"/>
<evidence type="ECO:0000313" key="2">
    <source>
        <dbReference type="EMBL" id="KYH30078.1"/>
    </source>
</evidence>
<dbReference type="Pfam" id="PF05130">
    <property type="entry name" value="FlgN"/>
    <property type="match status" value="1"/>
</dbReference>
<reference evidence="2 3" key="1">
    <citation type="submission" date="2016-02" db="EMBL/GenBank/DDBJ databases">
        <title>Genome sequence of Clostridium colicanis DSM 13634.</title>
        <authorList>
            <person name="Poehlein A."/>
            <person name="Daniel R."/>
        </authorList>
    </citation>
    <scope>NUCLEOTIDE SEQUENCE [LARGE SCALE GENOMIC DNA]</scope>
    <source>
        <strain evidence="2 3">DSM 13634</strain>
    </source>
</reference>
<gene>
    <name evidence="2" type="ORF">CLCOL_00160</name>
</gene>
<accession>A0A151AR16</accession>
<organism evidence="2 3">
    <name type="scientific">Clostridium colicanis DSM 13634</name>
    <dbReference type="NCBI Taxonomy" id="1121305"/>
    <lineage>
        <taxon>Bacteria</taxon>
        <taxon>Bacillati</taxon>
        <taxon>Bacillota</taxon>
        <taxon>Clostridia</taxon>
        <taxon>Eubacteriales</taxon>
        <taxon>Clostridiaceae</taxon>
        <taxon>Clostridium</taxon>
    </lineage>
</organism>
<dbReference type="SUPFAM" id="SSF140566">
    <property type="entry name" value="FlgN-like"/>
    <property type="match status" value="1"/>
</dbReference>
<dbReference type="InterPro" id="IPR036679">
    <property type="entry name" value="FlgN-like_sf"/>
</dbReference>
<dbReference type="Gene3D" id="1.20.58.300">
    <property type="entry name" value="FlgN-like"/>
    <property type="match status" value="1"/>
</dbReference>
<protein>
    <submittedName>
        <fullName evidence="2">FlgN protein</fullName>
    </submittedName>
</protein>
<keyword evidence="1" id="KW-1005">Bacterial flagellum biogenesis</keyword>
<dbReference type="STRING" id="1121305.CLCOL_00160"/>
<comment type="caution">
    <text evidence="2">The sequence shown here is derived from an EMBL/GenBank/DDBJ whole genome shotgun (WGS) entry which is preliminary data.</text>
</comment>